<gene>
    <name evidence="1" type="ORF">S06H3_59143</name>
</gene>
<comment type="caution">
    <text evidence="1">The sequence shown here is derived from an EMBL/GenBank/DDBJ whole genome shotgun (WGS) entry which is preliminary data.</text>
</comment>
<organism evidence="1">
    <name type="scientific">marine sediment metagenome</name>
    <dbReference type="NCBI Taxonomy" id="412755"/>
    <lineage>
        <taxon>unclassified sequences</taxon>
        <taxon>metagenomes</taxon>
        <taxon>ecological metagenomes</taxon>
    </lineage>
</organism>
<feature type="non-terminal residue" evidence="1">
    <location>
        <position position="1"/>
    </location>
</feature>
<reference evidence="1" key="1">
    <citation type="journal article" date="2014" name="Front. Microbiol.">
        <title>High frequency of phylogenetically diverse reductive dehalogenase-homologous genes in deep subseafloor sedimentary metagenomes.</title>
        <authorList>
            <person name="Kawai M."/>
            <person name="Futagami T."/>
            <person name="Toyoda A."/>
            <person name="Takaki Y."/>
            <person name="Nishi S."/>
            <person name="Hori S."/>
            <person name="Arai W."/>
            <person name="Tsubouchi T."/>
            <person name="Morono Y."/>
            <person name="Uchiyama I."/>
            <person name="Ito T."/>
            <person name="Fujiyama A."/>
            <person name="Inagaki F."/>
            <person name="Takami H."/>
        </authorList>
    </citation>
    <scope>NUCLEOTIDE SEQUENCE</scope>
    <source>
        <strain evidence="1">Expedition CK06-06</strain>
    </source>
</reference>
<dbReference type="AlphaFoldDB" id="X1NTW2"/>
<name>X1NTW2_9ZZZZ</name>
<dbReference type="EMBL" id="BARV01038377">
    <property type="protein sequence ID" value="GAI47462.1"/>
    <property type="molecule type" value="Genomic_DNA"/>
</dbReference>
<sequence length="51" mass="5521">ILKTLAGIIILEMIFNALALHNVNPNMVSVLQGLIIMVAVAADVISNKKEY</sequence>
<protein>
    <submittedName>
        <fullName evidence="1">Uncharacterized protein</fullName>
    </submittedName>
</protein>
<proteinExistence type="predicted"/>
<evidence type="ECO:0000313" key="1">
    <source>
        <dbReference type="EMBL" id="GAI47462.1"/>
    </source>
</evidence>
<accession>X1NTW2</accession>